<dbReference type="PANTHER" id="PTHR45453:SF2">
    <property type="entry name" value="HISTIDINE KINASE"/>
    <property type="match status" value="1"/>
</dbReference>
<evidence type="ECO:0000256" key="4">
    <source>
        <dbReference type="ARBA" id="ARBA00022475"/>
    </source>
</evidence>
<dbReference type="InterPro" id="IPR004358">
    <property type="entry name" value="Sig_transdc_His_kin-like_C"/>
</dbReference>
<evidence type="ECO:0000256" key="7">
    <source>
        <dbReference type="ARBA" id="ARBA00022777"/>
    </source>
</evidence>
<feature type="transmembrane region" description="Helical" evidence="11">
    <location>
        <begin position="36"/>
        <end position="59"/>
    </location>
</feature>
<comment type="subcellular location">
    <subcellularLocation>
        <location evidence="2">Cell membrane</location>
        <topology evidence="2">Multi-pass membrane protein</topology>
    </subcellularLocation>
</comment>
<feature type="domain" description="Histidine kinase" evidence="12">
    <location>
        <begin position="96"/>
        <end position="301"/>
    </location>
</feature>
<evidence type="ECO:0000259" key="12">
    <source>
        <dbReference type="PROSITE" id="PS50109"/>
    </source>
</evidence>
<dbReference type="InterPro" id="IPR005467">
    <property type="entry name" value="His_kinase_dom"/>
</dbReference>
<dbReference type="Proteomes" id="UP000070422">
    <property type="component" value="Unassembled WGS sequence"/>
</dbReference>
<dbReference type="EMBL" id="LSCQ01000036">
    <property type="protein sequence ID" value="KXB36847.1"/>
    <property type="molecule type" value="Genomic_DNA"/>
</dbReference>
<dbReference type="PANTHER" id="PTHR45453">
    <property type="entry name" value="PHOSPHATE REGULON SENSOR PROTEIN PHOR"/>
    <property type="match status" value="1"/>
</dbReference>
<accession>A0A133Y0X0</accession>
<proteinExistence type="predicted"/>
<dbReference type="InterPro" id="IPR003594">
    <property type="entry name" value="HATPase_dom"/>
</dbReference>
<dbReference type="SUPFAM" id="SSF55874">
    <property type="entry name" value="ATPase domain of HSP90 chaperone/DNA topoisomerase II/histidine kinase"/>
    <property type="match status" value="1"/>
</dbReference>
<dbReference type="Pfam" id="PF02518">
    <property type="entry name" value="HATPase_c"/>
    <property type="match status" value="1"/>
</dbReference>
<evidence type="ECO:0000256" key="2">
    <source>
        <dbReference type="ARBA" id="ARBA00004651"/>
    </source>
</evidence>
<keyword evidence="8 11" id="KW-1133">Transmembrane helix</keyword>
<dbReference type="PRINTS" id="PR00344">
    <property type="entry name" value="BCTRLSENSOR"/>
</dbReference>
<feature type="transmembrane region" description="Helical" evidence="11">
    <location>
        <begin position="12"/>
        <end position="30"/>
    </location>
</feature>
<reference evidence="13 14" key="1">
    <citation type="submission" date="2016-01" db="EMBL/GenBank/DDBJ databases">
        <authorList>
            <person name="Oliw E.H."/>
        </authorList>
    </citation>
    <scope>NUCLEOTIDE SEQUENCE [LARGE SCALE GENOMIC DNA]</scope>
    <source>
        <strain evidence="13 14">KA00635</strain>
    </source>
</reference>
<dbReference type="InterPro" id="IPR036890">
    <property type="entry name" value="HATPase_C_sf"/>
</dbReference>
<evidence type="ECO:0000256" key="6">
    <source>
        <dbReference type="ARBA" id="ARBA00022692"/>
    </source>
</evidence>
<evidence type="ECO:0000256" key="11">
    <source>
        <dbReference type="SAM" id="Phobius"/>
    </source>
</evidence>
<evidence type="ECO:0000256" key="8">
    <source>
        <dbReference type="ARBA" id="ARBA00022989"/>
    </source>
</evidence>
<sequence>MFKAFLKIYWSRLLLVGESLGIFALIFYLIDGNWAYYRLGAELSLFLVGIYLAFSFLFFKQQRSLQDQLKESQDQLKQLTYQSKKNYQEMEDYFITWVHQIKTPLTACDLLLNSEQENRITLLRQELIMIENYTNMAMSYLKLKNPSAQLTITKVPLDQLLAPLLKKYRLFFIDKSIHLHYQPILDEVVTDNQWTSLMIEQVLNNALKYTSKGDIWIDYHIQSEKIGLLRIQDSGIGILDADLPKIFDKGFSGYNGAMNQRSSGLGLFLVKQIEGYLNQPVHVSSSLGKGTCFTIELHRQIHFE</sequence>
<evidence type="ECO:0000313" key="14">
    <source>
        <dbReference type="Proteomes" id="UP000070422"/>
    </source>
</evidence>
<dbReference type="GO" id="GO:0004721">
    <property type="term" value="F:phosphoprotein phosphatase activity"/>
    <property type="evidence" value="ECO:0007669"/>
    <property type="project" value="TreeGrafter"/>
</dbReference>
<dbReference type="PROSITE" id="PS50109">
    <property type="entry name" value="HIS_KIN"/>
    <property type="match status" value="1"/>
</dbReference>
<comment type="catalytic activity">
    <reaction evidence="1">
        <text>ATP + protein L-histidine = ADP + protein N-phospho-L-histidine.</text>
        <dbReference type="EC" id="2.7.13.3"/>
    </reaction>
</comment>
<dbReference type="STRING" id="87541.AWM71_07310"/>
<keyword evidence="7 13" id="KW-0418">Kinase</keyword>
<name>A0A133Y0X0_9LACT</name>
<dbReference type="SMART" id="SM00387">
    <property type="entry name" value="HATPase_c"/>
    <property type="match status" value="1"/>
</dbReference>
<dbReference type="OrthoDB" id="9780487at2"/>
<evidence type="ECO:0000256" key="10">
    <source>
        <dbReference type="ARBA" id="ARBA00023136"/>
    </source>
</evidence>
<organism evidence="13 14">
    <name type="scientific">Aerococcus christensenii</name>
    <dbReference type="NCBI Taxonomy" id="87541"/>
    <lineage>
        <taxon>Bacteria</taxon>
        <taxon>Bacillati</taxon>
        <taxon>Bacillota</taxon>
        <taxon>Bacilli</taxon>
        <taxon>Lactobacillales</taxon>
        <taxon>Aerococcaceae</taxon>
        <taxon>Aerococcus</taxon>
    </lineage>
</organism>
<evidence type="ECO:0000256" key="9">
    <source>
        <dbReference type="ARBA" id="ARBA00023012"/>
    </source>
</evidence>
<evidence type="ECO:0000256" key="1">
    <source>
        <dbReference type="ARBA" id="ARBA00000085"/>
    </source>
</evidence>
<keyword evidence="5" id="KW-0808">Transferase</keyword>
<dbReference type="GO" id="GO:0016036">
    <property type="term" value="P:cellular response to phosphate starvation"/>
    <property type="evidence" value="ECO:0007669"/>
    <property type="project" value="TreeGrafter"/>
</dbReference>
<gene>
    <name evidence="13" type="ORF">HMPREF3187_00695</name>
</gene>
<dbReference type="RefSeq" id="WP_060936686.1">
    <property type="nucleotide sequence ID" value="NZ_JASOZP010000002.1"/>
</dbReference>
<dbReference type="AlphaFoldDB" id="A0A133Y0X0"/>
<keyword evidence="9" id="KW-0902">Two-component regulatory system</keyword>
<evidence type="ECO:0000256" key="3">
    <source>
        <dbReference type="ARBA" id="ARBA00012438"/>
    </source>
</evidence>
<dbReference type="PATRIC" id="fig|87541.4.peg.694"/>
<keyword evidence="6 11" id="KW-0812">Transmembrane</keyword>
<comment type="caution">
    <text evidence="13">The sequence shown here is derived from an EMBL/GenBank/DDBJ whole genome shotgun (WGS) entry which is preliminary data.</text>
</comment>
<dbReference type="GO" id="GO:0005886">
    <property type="term" value="C:plasma membrane"/>
    <property type="evidence" value="ECO:0007669"/>
    <property type="project" value="UniProtKB-SubCell"/>
</dbReference>
<evidence type="ECO:0000313" key="13">
    <source>
        <dbReference type="EMBL" id="KXB36847.1"/>
    </source>
</evidence>
<protein>
    <recommendedName>
        <fullName evidence="3">histidine kinase</fullName>
        <ecNumber evidence="3">2.7.13.3</ecNumber>
    </recommendedName>
</protein>
<keyword evidence="10 11" id="KW-0472">Membrane</keyword>
<dbReference type="InterPro" id="IPR050351">
    <property type="entry name" value="BphY/WalK/GraS-like"/>
</dbReference>
<keyword evidence="4" id="KW-1003">Cell membrane</keyword>
<dbReference type="GO" id="GO:0000155">
    <property type="term" value="F:phosphorelay sensor kinase activity"/>
    <property type="evidence" value="ECO:0007669"/>
    <property type="project" value="TreeGrafter"/>
</dbReference>
<dbReference type="Gene3D" id="3.30.565.10">
    <property type="entry name" value="Histidine kinase-like ATPase, C-terminal domain"/>
    <property type="match status" value="1"/>
</dbReference>
<dbReference type="EC" id="2.7.13.3" evidence="3"/>
<evidence type="ECO:0000256" key="5">
    <source>
        <dbReference type="ARBA" id="ARBA00022679"/>
    </source>
</evidence>